<reference evidence="2 3" key="1">
    <citation type="submission" date="2017-06" db="EMBL/GenBank/DDBJ databases">
        <title>Comparative genomic analysis of Ambrosia Fusariam Clade fungi.</title>
        <authorList>
            <person name="Stajich J.E."/>
            <person name="Carrillo J."/>
            <person name="Kijimoto T."/>
            <person name="Eskalen A."/>
            <person name="O'Donnell K."/>
            <person name="Kasson M."/>
        </authorList>
    </citation>
    <scope>NUCLEOTIDE SEQUENCE [LARGE SCALE GENOMIC DNA]</scope>
    <source>
        <strain evidence="2 3">NRRL62584</strain>
    </source>
</reference>
<dbReference type="CDD" id="cd09917">
    <property type="entry name" value="F-box_SF"/>
    <property type="match status" value="1"/>
</dbReference>
<dbReference type="Proteomes" id="UP000288168">
    <property type="component" value="Unassembled WGS sequence"/>
</dbReference>
<dbReference type="AlphaFoldDB" id="A0A428P5Z0"/>
<sequence length="462" mass="53258">MTLLPDHPQEIVDSVLKWLSPKDLYALCLVDKSFCAVAQPWLYSRIEWEWRKKIPPVDILLRTLLEKPTLGDHVQSVILKGTDIGHHYFPVTPAMPGLDDNGVEDLVAFVKSRELPRRYSNAWIRGLRCSRRTLKMDAYIACLLAMLPNLRHLKLEPGFAYWSKLSSRMFRAALSVFPRQNRPKLPHFEQLRDIALLRRIGSITAGKAKGADLLTPFFYLPEVHRVSACINNTPYWRWPEHKPALETLTTLNIGFILAKHLGTILSETKNLQILQWDWRDWPSRYNGGYWINLSEMMVALQHVQKTLVELKVAGLSDNLWFNHRLVHFTGSLQGMTTLGKLKTLEMPLAFLAGFDAFDPPAYMYEILPAIIERVTLTDGFRKEHDWQVHQEIKVFSRWMGNAQRATPQLRRFEWDMMKRETVVEWHDNPGLEAGLLAACGTAGVYVEVVHRDGSLKSPLCWD</sequence>
<feature type="domain" description="F-box" evidence="1">
    <location>
        <begin position="1"/>
        <end position="53"/>
    </location>
</feature>
<accession>A0A428P5Z0</accession>
<keyword evidence="3" id="KW-1185">Reference proteome</keyword>
<comment type="caution">
    <text evidence="2">The sequence shown here is derived from an EMBL/GenBank/DDBJ whole genome shotgun (WGS) entry which is preliminary data.</text>
</comment>
<dbReference type="InterPro" id="IPR056867">
    <property type="entry name" value="LRR_15"/>
</dbReference>
<gene>
    <name evidence="2" type="ORF">CEP54_012904</name>
</gene>
<dbReference type="EMBL" id="NKCI01000196">
    <property type="protein sequence ID" value="RSL48462.1"/>
    <property type="molecule type" value="Genomic_DNA"/>
</dbReference>
<name>A0A428P5Z0_9HYPO</name>
<dbReference type="PROSITE" id="PS50181">
    <property type="entry name" value="FBOX"/>
    <property type="match status" value="1"/>
</dbReference>
<protein>
    <recommendedName>
        <fullName evidence="1">F-box domain-containing protein</fullName>
    </recommendedName>
</protein>
<organism evidence="2 3">
    <name type="scientific">Fusarium duplospermum</name>
    <dbReference type="NCBI Taxonomy" id="1325734"/>
    <lineage>
        <taxon>Eukaryota</taxon>
        <taxon>Fungi</taxon>
        <taxon>Dikarya</taxon>
        <taxon>Ascomycota</taxon>
        <taxon>Pezizomycotina</taxon>
        <taxon>Sordariomycetes</taxon>
        <taxon>Hypocreomycetidae</taxon>
        <taxon>Hypocreales</taxon>
        <taxon>Nectriaceae</taxon>
        <taxon>Fusarium</taxon>
        <taxon>Fusarium solani species complex</taxon>
    </lineage>
</organism>
<evidence type="ECO:0000313" key="2">
    <source>
        <dbReference type="EMBL" id="RSL48462.1"/>
    </source>
</evidence>
<evidence type="ECO:0000259" key="1">
    <source>
        <dbReference type="PROSITE" id="PS50181"/>
    </source>
</evidence>
<dbReference type="InterPro" id="IPR001810">
    <property type="entry name" value="F-box_dom"/>
</dbReference>
<dbReference type="OrthoDB" id="4191831at2759"/>
<dbReference type="Pfam" id="PF24969">
    <property type="entry name" value="LRR_15"/>
    <property type="match status" value="1"/>
</dbReference>
<proteinExistence type="predicted"/>
<evidence type="ECO:0000313" key="3">
    <source>
        <dbReference type="Proteomes" id="UP000288168"/>
    </source>
</evidence>